<evidence type="ECO:0000313" key="1">
    <source>
        <dbReference type="EMBL" id="AQS52338.1"/>
    </source>
</evidence>
<dbReference type="STRING" id="643674.PAEH1_06950"/>
<dbReference type="EMBL" id="CP019697">
    <property type="protein sequence ID" value="AQS52338.1"/>
    <property type="molecule type" value="Genomic_DNA"/>
</dbReference>
<organism evidence="1 2">
    <name type="scientific">Paenalcaligenes hominis</name>
    <dbReference type="NCBI Taxonomy" id="643674"/>
    <lineage>
        <taxon>Bacteria</taxon>
        <taxon>Pseudomonadati</taxon>
        <taxon>Pseudomonadota</taxon>
        <taxon>Betaproteobacteria</taxon>
        <taxon>Burkholderiales</taxon>
        <taxon>Alcaligenaceae</taxon>
        <taxon>Paenalcaligenes</taxon>
    </lineage>
</organism>
<dbReference type="AlphaFoldDB" id="A0A1U9K2T5"/>
<gene>
    <name evidence="1" type="ORF">PAEH1_06950</name>
</gene>
<sequence>MLNYDLTQLLQRAERVLEQLEAYLPPAPPSIDWNASAFIWRRRGARGWLDAVQHIATLHPDDLQHIEQQKNTLLRNTAHFMAGKPANNVLMTGARGTGKSSLVKAMLNQFADQGLRLIEIDKADMGDLPDIIALIANRPERFIVFSDDLSFEDGEAGYKALKSVLDGSIAAPSDNLLIYATSNRRHLMPEYAADNLATTTPATGELHYGEAVEEKVSLSERFGIWLSFYQFKQDDYLDIVYYWLKALGCPSDQVENARREALQWALHRGSRSGRVAQQFARDWVANHVN</sequence>
<name>A0A1U9K2T5_9BURK</name>
<proteinExistence type="predicted"/>
<dbReference type="InterPro" id="IPR027417">
    <property type="entry name" value="P-loop_NTPase"/>
</dbReference>
<dbReference type="InterPro" id="IPR008533">
    <property type="entry name" value="DUF815"/>
</dbReference>
<dbReference type="SUPFAM" id="SSF52540">
    <property type="entry name" value="P-loop containing nucleoside triphosphate hydrolases"/>
    <property type="match status" value="1"/>
</dbReference>
<protein>
    <submittedName>
        <fullName evidence="1">AAA family ATPase</fullName>
    </submittedName>
</protein>
<dbReference type="Gene3D" id="3.40.50.300">
    <property type="entry name" value="P-loop containing nucleotide triphosphate hydrolases"/>
    <property type="match status" value="1"/>
</dbReference>
<dbReference type="Proteomes" id="UP000189369">
    <property type="component" value="Chromosome"/>
</dbReference>
<accession>A0A1U9K2T5</accession>
<dbReference type="OrthoDB" id="9812140at2"/>
<evidence type="ECO:0000313" key="2">
    <source>
        <dbReference type="Proteomes" id="UP000189369"/>
    </source>
</evidence>
<dbReference type="PANTHER" id="PTHR42935:SF1">
    <property type="entry name" value="SLR0930 PROTEIN"/>
    <property type="match status" value="1"/>
</dbReference>
<reference evidence="1 2" key="1">
    <citation type="submission" date="2017-01" db="EMBL/GenBank/DDBJ databases">
        <title>Complete Genome Sequence of Paenalcaligenes hominis, Isolated from a paraplegic Patient with neurogenic bladder.</title>
        <authorList>
            <person name="Mukhopadhyay R."/>
            <person name="Joaquin J."/>
            <person name="Hogue R."/>
            <person name="Kilaru A."/>
            <person name="Jospin G."/>
            <person name="Mars K."/>
            <person name="Eisen J.A."/>
            <person name="Chaturvedi V."/>
        </authorList>
    </citation>
    <scope>NUCLEOTIDE SEQUENCE [LARGE SCALE GENOMIC DNA]</scope>
    <source>
        <strain evidence="1 2">15S00501</strain>
    </source>
</reference>
<dbReference type="PANTHER" id="PTHR42935">
    <property type="entry name" value="SLR0930 PROTEIN"/>
    <property type="match status" value="1"/>
</dbReference>
<dbReference type="Pfam" id="PF05673">
    <property type="entry name" value="DUF815"/>
    <property type="match status" value="1"/>
</dbReference>
<dbReference type="KEGG" id="phn:PAEH1_06950"/>